<reference evidence="2 3" key="1">
    <citation type="journal article" date="2015" name="Genome Biol.">
        <title>Comparative genomics of Steinernema reveals deeply conserved gene regulatory networks.</title>
        <authorList>
            <person name="Dillman A.R."/>
            <person name="Macchietto M."/>
            <person name="Porter C.F."/>
            <person name="Rogers A."/>
            <person name="Williams B."/>
            <person name="Antoshechkin I."/>
            <person name="Lee M.M."/>
            <person name="Goodwin Z."/>
            <person name="Lu X."/>
            <person name="Lewis E.E."/>
            <person name="Goodrich-Blair H."/>
            <person name="Stock S.P."/>
            <person name="Adams B.J."/>
            <person name="Sternberg P.W."/>
            <person name="Mortazavi A."/>
        </authorList>
    </citation>
    <scope>NUCLEOTIDE SEQUENCE [LARGE SCALE GENOMIC DNA]</scope>
    <source>
        <strain evidence="2 3">ALL</strain>
    </source>
</reference>
<dbReference type="Proteomes" id="UP000298663">
    <property type="component" value="Unassembled WGS sequence"/>
</dbReference>
<feature type="region of interest" description="Disordered" evidence="1">
    <location>
        <begin position="17"/>
        <end position="77"/>
    </location>
</feature>
<evidence type="ECO:0000313" key="3">
    <source>
        <dbReference type="Proteomes" id="UP000298663"/>
    </source>
</evidence>
<feature type="region of interest" description="Disordered" evidence="1">
    <location>
        <begin position="90"/>
        <end position="153"/>
    </location>
</feature>
<evidence type="ECO:0000256" key="1">
    <source>
        <dbReference type="SAM" id="MobiDB-lite"/>
    </source>
</evidence>
<accession>A0A4U5N322</accession>
<feature type="compositionally biased region" description="Basic and acidic residues" evidence="1">
    <location>
        <begin position="59"/>
        <end position="69"/>
    </location>
</feature>
<dbReference type="AlphaFoldDB" id="A0A4U5N322"/>
<sequence length="204" mass="22682">MLPGAFPYAFALQAGLEDGEIAEDEEQQRFGGGGTEFAAPGSSETDLGVRKRAQAPQDPRVKTPVKETPPKPQTPVFGFNIEDMLAQICDNKQPEVRKPPQVAKVQTPPTRNFKKSSPKSLRGRIEKKERPSLLNRPKPQTSPIARSTPPISPTEPMDECAIFARNFVNAFFANLNRHAEAYNNARNQEKKPAQVQHSAQRYPH</sequence>
<protein>
    <submittedName>
        <fullName evidence="2">Uncharacterized protein</fullName>
    </submittedName>
</protein>
<name>A0A4U5N322_STECR</name>
<reference evidence="2 3" key="2">
    <citation type="journal article" date="2019" name="G3 (Bethesda)">
        <title>Hybrid Assembly of the Genome of the Entomopathogenic Nematode Steinernema carpocapsae Identifies the X-Chromosome.</title>
        <authorList>
            <person name="Serra L."/>
            <person name="Macchietto M."/>
            <person name="Macias-Munoz A."/>
            <person name="McGill C.J."/>
            <person name="Rodriguez I.M."/>
            <person name="Rodriguez B."/>
            <person name="Murad R."/>
            <person name="Mortazavi A."/>
        </authorList>
    </citation>
    <scope>NUCLEOTIDE SEQUENCE [LARGE SCALE GENOMIC DNA]</scope>
    <source>
        <strain evidence="2 3">ALL</strain>
    </source>
</reference>
<comment type="caution">
    <text evidence="2">The sequence shown here is derived from an EMBL/GenBank/DDBJ whole genome shotgun (WGS) entry which is preliminary data.</text>
</comment>
<organism evidence="2 3">
    <name type="scientific">Steinernema carpocapsae</name>
    <name type="common">Entomopathogenic nematode</name>
    <dbReference type="NCBI Taxonomy" id="34508"/>
    <lineage>
        <taxon>Eukaryota</taxon>
        <taxon>Metazoa</taxon>
        <taxon>Ecdysozoa</taxon>
        <taxon>Nematoda</taxon>
        <taxon>Chromadorea</taxon>
        <taxon>Rhabditida</taxon>
        <taxon>Tylenchina</taxon>
        <taxon>Panagrolaimomorpha</taxon>
        <taxon>Strongyloidoidea</taxon>
        <taxon>Steinernematidae</taxon>
        <taxon>Steinernema</taxon>
    </lineage>
</organism>
<feature type="compositionally biased region" description="Acidic residues" evidence="1">
    <location>
        <begin position="17"/>
        <end position="26"/>
    </location>
</feature>
<dbReference type="EMBL" id="AZBU02000005">
    <property type="protein sequence ID" value="TKR76826.1"/>
    <property type="molecule type" value="Genomic_DNA"/>
</dbReference>
<proteinExistence type="predicted"/>
<gene>
    <name evidence="2" type="ORF">L596_017906</name>
</gene>
<evidence type="ECO:0000313" key="2">
    <source>
        <dbReference type="EMBL" id="TKR76826.1"/>
    </source>
</evidence>
<keyword evidence="3" id="KW-1185">Reference proteome</keyword>